<keyword evidence="4" id="KW-0808">Transferase</keyword>
<dbReference type="GO" id="GO:0008863">
    <property type="term" value="F:formate dehydrogenase (NAD+) activity"/>
    <property type="evidence" value="ECO:0007669"/>
    <property type="project" value="UniProtKB-UniRule"/>
</dbReference>
<dbReference type="SUPFAM" id="SSF53335">
    <property type="entry name" value="S-adenosyl-L-methionine-dependent methyltransferases"/>
    <property type="match status" value="1"/>
</dbReference>
<evidence type="ECO:0000256" key="8">
    <source>
        <dbReference type="HAMAP-Rule" id="MF_03210"/>
    </source>
</evidence>
<dbReference type="InterPro" id="IPR036291">
    <property type="entry name" value="NAD(P)-bd_dom_sf"/>
</dbReference>
<dbReference type="PROSITE" id="PS51683">
    <property type="entry name" value="SAM_OMT_II"/>
    <property type="match status" value="1"/>
</dbReference>
<protein>
    <recommendedName>
        <fullName evidence="2 8">Formate dehydrogenase</fullName>
        <shortName evidence="8">FDH</shortName>
        <ecNumber evidence="2 8">1.17.1.9</ecNumber>
    </recommendedName>
    <alternativeName>
        <fullName evidence="8">NAD-dependent formate dehydrogenase</fullName>
    </alternativeName>
</protein>
<organism evidence="13 14">
    <name type="scientific">Rhodofomes roseus</name>
    <dbReference type="NCBI Taxonomy" id="34475"/>
    <lineage>
        <taxon>Eukaryota</taxon>
        <taxon>Fungi</taxon>
        <taxon>Dikarya</taxon>
        <taxon>Basidiomycota</taxon>
        <taxon>Agaricomycotina</taxon>
        <taxon>Agaricomycetes</taxon>
        <taxon>Polyporales</taxon>
        <taxon>Rhodofomes</taxon>
    </lineage>
</organism>
<evidence type="ECO:0000313" key="14">
    <source>
        <dbReference type="Proteomes" id="UP000298390"/>
    </source>
</evidence>
<evidence type="ECO:0000259" key="10">
    <source>
        <dbReference type="Pfam" id="PF00891"/>
    </source>
</evidence>
<dbReference type="FunFam" id="3.40.50.720:FF:000057">
    <property type="entry name" value="Formate dehydrogenase"/>
    <property type="match status" value="1"/>
</dbReference>
<feature type="domain" description="D-isomer specific 2-hydroxyacid dehydrogenase NAD-binding" evidence="11">
    <location>
        <begin position="127"/>
        <end position="299"/>
    </location>
</feature>
<evidence type="ECO:0000256" key="2">
    <source>
        <dbReference type="ARBA" id="ARBA00013128"/>
    </source>
</evidence>
<feature type="domain" description="D-isomer specific 2-hydroxyacid dehydrogenase catalytic" evidence="9">
    <location>
        <begin position="34"/>
        <end position="335"/>
    </location>
</feature>
<comment type="subcellular location">
    <subcellularLocation>
        <location evidence="8">Cytoplasm</location>
    </subcellularLocation>
</comment>
<dbReference type="InterPro" id="IPR006139">
    <property type="entry name" value="D-isomer_2_OHA_DH_cat_dom"/>
</dbReference>
<reference evidence="13 14" key="1">
    <citation type="submission" date="2019-01" db="EMBL/GenBank/DDBJ databases">
        <title>Genome sequencing of the rare red list fungi Fomitopsis rosea.</title>
        <authorList>
            <person name="Buettner E."/>
            <person name="Kellner H."/>
        </authorList>
    </citation>
    <scope>NUCLEOTIDE SEQUENCE [LARGE SCALE GENOMIC DNA]</scope>
    <source>
        <strain evidence="13 14">DSM 105464</strain>
    </source>
</reference>
<dbReference type="PROSITE" id="PS00670">
    <property type="entry name" value="D_2_HYDROXYACID_DH_2"/>
    <property type="match status" value="1"/>
</dbReference>
<dbReference type="SUPFAM" id="SSF52283">
    <property type="entry name" value="Formate/glycerate dehydrogenase catalytic domain-like"/>
    <property type="match status" value="1"/>
</dbReference>
<dbReference type="GO" id="GO:0032259">
    <property type="term" value="P:methylation"/>
    <property type="evidence" value="ECO:0007669"/>
    <property type="project" value="UniProtKB-KW"/>
</dbReference>
<evidence type="ECO:0000256" key="1">
    <source>
        <dbReference type="ARBA" id="ARBA00000455"/>
    </source>
</evidence>
<evidence type="ECO:0000256" key="6">
    <source>
        <dbReference type="ARBA" id="ARBA00023002"/>
    </source>
</evidence>
<dbReference type="InterPro" id="IPR029752">
    <property type="entry name" value="D-isomer_DH_CS1"/>
</dbReference>
<dbReference type="SUPFAM" id="SSF51735">
    <property type="entry name" value="NAD(P)-binding Rossmann-fold domains"/>
    <property type="match status" value="1"/>
</dbReference>
<feature type="domain" description="O-methyltransferase C-terminal" evidence="10">
    <location>
        <begin position="667"/>
        <end position="853"/>
    </location>
</feature>
<gene>
    <name evidence="13" type="ORF">EVJ58_g1328</name>
</gene>
<dbReference type="PANTHER" id="PTHR43712">
    <property type="entry name" value="PUTATIVE (AFU_ORTHOLOGUE AFUA_4G14580)-RELATED"/>
    <property type="match status" value="1"/>
</dbReference>
<comment type="function">
    <text evidence="8">Catalyzes the NAD(+)-dependent oxidation of formate to carbon dioxide. Formate oxidation is the final step in the methanol oxidation pathway in methylotrophic microorganisms. Has a role in the detoxification of exogenous formate in non-methylotrophic organisms.</text>
</comment>
<feature type="binding site" evidence="8">
    <location>
        <position position="193"/>
    </location>
    <ligand>
        <name>NAD(+)</name>
        <dbReference type="ChEBI" id="CHEBI:57540"/>
    </ligand>
</feature>
<keyword evidence="7 8" id="KW-0520">NAD</keyword>
<dbReference type="Proteomes" id="UP000298390">
    <property type="component" value="Unassembled WGS sequence"/>
</dbReference>
<feature type="binding site" evidence="8">
    <location>
        <begin position="309"/>
        <end position="312"/>
    </location>
    <ligand>
        <name>NAD(+)</name>
        <dbReference type="ChEBI" id="CHEBI:57540"/>
    </ligand>
</feature>
<dbReference type="InterPro" id="IPR036390">
    <property type="entry name" value="WH_DNA-bd_sf"/>
</dbReference>
<feature type="binding site" evidence="8">
    <location>
        <position position="280"/>
    </location>
    <ligand>
        <name>NAD(+)</name>
        <dbReference type="ChEBI" id="CHEBI:57540"/>
    </ligand>
</feature>
<dbReference type="InterPro" id="IPR036388">
    <property type="entry name" value="WH-like_DNA-bd_sf"/>
</dbReference>
<dbReference type="Pfam" id="PF00389">
    <property type="entry name" value="2-Hacid_dh"/>
    <property type="match status" value="1"/>
</dbReference>
<keyword evidence="3" id="KW-0489">Methyltransferase</keyword>
<dbReference type="Gene3D" id="3.40.50.720">
    <property type="entry name" value="NAD(P)-binding Rossmann-like Domain"/>
    <property type="match status" value="2"/>
</dbReference>
<evidence type="ECO:0000259" key="9">
    <source>
        <dbReference type="Pfam" id="PF00389"/>
    </source>
</evidence>
<dbReference type="GO" id="GO:0005737">
    <property type="term" value="C:cytoplasm"/>
    <property type="evidence" value="ECO:0007669"/>
    <property type="project" value="UniProtKB-SubCell"/>
</dbReference>
<dbReference type="InterPro" id="IPR029063">
    <property type="entry name" value="SAM-dependent_MTases_sf"/>
</dbReference>
<dbReference type="HAMAP" id="MF_03210">
    <property type="entry name" value="Formate_dehydrogenase"/>
    <property type="match status" value="1"/>
</dbReference>
<dbReference type="EMBL" id="SEKV01000042">
    <property type="protein sequence ID" value="TFY67926.1"/>
    <property type="molecule type" value="Genomic_DNA"/>
</dbReference>
<keyword evidence="8" id="KW-0963">Cytoplasm</keyword>
<dbReference type="GO" id="GO:0008171">
    <property type="term" value="F:O-methyltransferase activity"/>
    <property type="evidence" value="ECO:0007669"/>
    <property type="project" value="InterPro"/>
</dbReference>
<dbReference type="PROSITE" id="PS00065">
    <property type="entry name" value="D_2_HYDROXYACID_DH_1"/>
    <property type="match status" value="1"/>
</dbReference>
<dbReference type="Pfam" id="PF08100">
    <property type="entry name" value="Dimerisation"/>
    <property type="match status" value="1"/>
</dbReference>
<feature type="binding site" evidence="8">
    <location>
        <begin position="228"/>
        <end position="232"/>
    </location>
    <ligand>
        <name>NAD(+)</name>
        <dbReference type="ChEBI" id="CHEBI:57540"/>
    </ligand>
</feature>
<keyword evidence="6 8" id="KW-0560">Oxidoreductase</keyword>
<feature type="binding site" evidence="8">
    <location>
        <position position="254"/>
    </location>
    <ligand>
        <name>NAD(+)</name>
        <dbReference type="ChEBI" id="CHEBI:57540"/>
    </ligand>
</feature>
<dbReference type="InterPro" id="IPR033689">
    <property type="entry name" value="FDH_NAD-dep"/>
</dbReference>
<comment type="subunit">
    <text evidence="8">Homodimer.</text>
</comment>
<dbReference type="PANTHER" id="PTHR43712:SF2">
    <property type="entry name" value="O-METHYLTRANSFERASE CICE"/>
    <property type="match status" value="1"/>
</dbReference>
<dbReference type="GO" id="GO:0042183">
    <property type="term" value="P:formate catabolic process"/>
    <property type="evidence" value="ECO:0007669"/>
    <property type="project" value="UniProtKB-UniRule"/>
</dbReference>
<dbReference type="NCBIfam" id="NF005750">
    <property type="entry name" value="PRK07574.1"/>
    <property type="match status" value="1"/>
</dbReference>
<evidence type="ECO:0000259" key="12">
    <source>
        <dbReference type="Pfam" id="PF08100"/>
    </source>
</evidence>
<sequence length="874" mass="96537">MKVLAILYRGGEAAQQEPRLLGTIENQLGIRSWLESQGHEFIVSDDKEGPNSDFQKHIVDAEVLITTPFHPGYLTRDLVEKAKNLKLCVTAGVGSDHVDLNACVEKGIQVLEVTGSNVVSVAEHVVMSILLLVRNFVPAHEMIERGDWMVSEVARNAYDLEGKVVGTIGCGRIGYRVLQRLTPFNCKELLYFDYADLPPDAAKAISARRVADLKEMVAQCDIVTVNAPLHEGTRGLVNADLLKHFKKGAWLVNTARGAICDKDAVAAALKSGQINGYAGDVWNVQPAPKDHPWRTMKNPIGGGNGMVPHYSGTTLDAQARYAAGTKQIIENYFSDLPQEPANIIVGKGKYESKAYGQRRLKEKALDRLCEAAAPQLRIVVRDRMVAEERVLEDKNGMLISMGCRKRGGGGTEPYIVRHTWRSCACPSSLTMSVAERAQKLRSLVQMLADSAEVVIKEWELEEQTSNIGSTPEVPLPSPVLFEARRIFEGACGMGVDLIQDPYLRLSVISGSFFDSRALRIAAEVRVADVLDQADPKEGMSIGDISSQVGIAAQHLTRILRCLCAIHIFEEVKENVYANNATSRVLVRNEGLRCWLMIFNNEVFTAADKLPAVLLAGKENSPWQEAYGVSTDFWQWLDEQVPGPDGTLVPRPERAIWTEGMWGFGLEKVQAAGVLFDYPWASLGSSTIVDVGAGTRGVSLGLAEKFPDLRFILQDRPFIIREAEEVWANELPEALSTGRARFMTHDFFEEQPVQGADVYIMRHILHDWADDVCVKILTHLRKAMGPNSIILNIDNVMQSTAGSSFLKAAPPPLPPNYGCAHSQSNHHDLYMYSMFNGAERTVEQFDALAARAGLKVTKVWECRSLSSITEMRLAD</sequence>
<evidence type="ECO:0000259" key="11">
    <source>
        <dbReference type="Pfam" id="PF02826"/>
    </source>
</evidence>
<dbReference type="InterPro" id="IPR012967">
    <property type="entry name" value="COMT_dimerisation"/>
</dbReference>
<dbReference type="Pfam" id="PF00891">
    <property type="entry name" value="Methyltransf_2"/>
    <property type="match status" value="1"/>
</dbReference>
<dbReference type="STRING" id="34475.A0A4Y9YZB9"/>
<feature type="domain" description="O-methyltransferase dimerisation" evidence="12">
    <location>
        <begin position="510"/>
        <end position="587"/>
    </location>
</feature>
<comment type="caution">
    <text evidence="13">The sequence shown here is derived from an EMBL/GenBank/DDBJ whole genome shotgun (WGS) entry which is preliminary data.</text>
</comment>
<comment type="caution">
    <text evidence="8">Lacks conserved residue(s) required for the propagation of feature annotation.</text>
</comment>
<dbReference type="AlphaFoldDB" id="A0A4Y9YZB9"/>
<name>A0A4Y9YZB9_9APHY</name>
<dbReference type="PROSITE" id="PS00671">
    <property type="entry name" value="D_2_HYDROXYACID_DH_3"/>
    <property type="match status" value="1"/>
</dbReference>
<dbReference type="CDD" id="cd05302">
    <property type="entry name" value="FDH"/>
    <property type="match status" value="1"/>
</dbReference>
<dbReference type="Pfam" id="PF02826">
    <property type="entry name" value="2-Hacid_dh_C"/>
    <property type="match status" value="1"/>
</dbReference>
<evidence type="ECO:0000256" key="4">
    <source>
        <dbReference type="ARBA" id="ARBA00022679"/>
    </source>
</evidence>
<comment type="catalytic activity">
    <reaction evidence="1 8">
        <text>formate + NAD(+) = CO2 + NADH</text>
        <dbReference type="Rhea" id="RHEA:15985"/>
        <dbReference type="ChEBI" id="CHEBI:15740"/>
        <dbReference type="ChEBI" id="CHEBI:16526"/>
        <dbReference type="ChEBI" id="CHEBI:57540"/>
        <dbReference type="ChEBI" id="CHEBI:57945"/>
        <dbReference type="EC" id="1.17.1.9"/>
    </reaction>
</comment>
<evidence type="ECO:0000256" key="3">
    <source>
        <dbReference type="ARBA" id="ARBA00022603"/>
    </source>
</evidence>
<dbReference type="InterPro" id="IPR029753">
    <property type="entry name" value="D-isomer_DH_CS"/>
</dbReference>
<dbReference type="Gene3D" id="1.10.10.10">
    <property type="entry name" value="Winged helix-like DNA-binding domain superfamily/Winged helix DNA-binding domain"/>
    <property type="match status" value="1"/>
</dbReference>
<dbReference type="InterPro" id="IPR001077">
    <property type="entry name" value="COMT_C"/>
</dbReference>
<dbReference type="GO" id="GO:0046983">
    <property type="term" value="F:protein dimerization activity"/>
    <property type="evidence" value="ECO:0007669"/>
    <property type="project" value="InterPro"/>
</dbReference>
<evidence type="ECO:0000256" key="7">
    <source>
        <dbReference type="ARBA" id="ARBA00023027"/>
    </source>
</evidence>
<dbReference type="GO" id="GO:0016616">
    <property type="term" value="F:oxidoreductase activity, acting on the CH-OH group of donors, NAD or NADP as acceptor"/>
    <property type="evidence" value="ECO:0007669"/>
    <property type="project" value="InterPro"/>
</dbReference>
<comment type="similarity">
    <text evidence="8">Belongs to the D-isomer specific 2-hydroxyacid dehydrogenase family. FDH subfamily.</text>
</comment>
<dbReference type="GO" id="GO:0051287">
    <property type="term" value="F:NAD binding"/>
    <property type="evidence" value="ECO:0007669"/>
    <property type="project" value="InterPro"/>
</dbReference>
<evidence type="ECO:0000256" key="5">
    <source>
        <dbReference type="ARBA" id="ARBA00022691"/>
    </source>
</evidence>
<dbReference type="InterPro" id="IPR006140">
    <property type="entry name" value="D-isomer_DH_NAD-bd"/>
</dbReference>
<feature type="site" description="Important for catalytic activity" evidence="8">
    <location>
        <position position="256"/>
    </location>
</feature>
<dbReference type="InterPro" id="IPR016461">
    <property type="entry name" value="COMT-like"/>
</dbReference>
<feature type="site" description="Important for catalytic activity" evidence="8">
    <location>
        <position position="309"/>
    </location>
</feature>
<dbReference type="Gene3D" id="3.40.50.150">
    <property type="entry name" value="Vaccinia Virus protein VP39"/>
    <property type="match status" value="1"/>
</dbReference>
<dbReference type="EC" id="1.17.1.9" evidence="2 8"/>
<accession>A0A4Y9YZB9</accession>
<proteinExistence type="inferred from homology"/>
<feature type="binding site" evidence="8">
    <location>
        <position position="117"/>
    </location>
    <ligand>
        <name>substrate</name>
    </ligand>
</feature>
<dbReference type="SUPFAM" id="SSF46785">
    <property type="entry name" value="Winged helix' DNA-binding domain"/>
    <property type="match status" value="1"/>
</dbReference>
<feature type="binding site" evidence="8">
    <location>
        <position position="93"/>
    </location>
    <ligand>
        <name>substrate</name>
    </ligand>
</feature>
<feature type="binding site" evidence="8">
    <location>
        <begin position="172"/>
        <end position="173"/>
    </location>
    <ligand>
        <name>NAD(+)</name>
        <dbReference type="ChEBI" id="CHEBI:57540"/>
    </ligand>
</feature>
<evidence type="ECO:0000313" key="13">
    <source>
        <dbReference type="EMBL" id="TFY67926.1"/>
    </source>
</evidence>
<keyword evidence="5" id="KW-0949">S-adenosyl-L-methionine</keyword>